<dbReference type="HOGENOM" id="CLU_439544_0_0_1"/>
<dbReference type="InParanoid" id="K0KYA4"/>
<evidence type="ECO:0000256" key="2">
    <source>
        <dbReference type="ARBA" id="ARBA00022884"/>
    </source>
</evidence>
<dbReference type="InterPro" id="IPR012677">
    <property type="entry name" value="Nucleotide-bd_a/b_plait_sf"/>
</dbReference>
<feature type="compositionally biased region" description="Basic and acidic residues" evidence="4">
    <location>
        <begin position="68"/>
        <end position="90"/>
    </location>
</feature>
<dbReference type="CDD" id="cd12232">
    <property type="entry name" value="RRM3_U2AF65"/>
    <property type="match status" value="1"/>
</dbReference>
<dbReference type="CDD" id="cd00590">
    <property type="entry name" value="RRM_SF"/>
    <property type="match status" value="1"/>
</dbReference>
<dbReference type="InterPro" id="IPR035979">
    <property type="entry name" value="RBD_domain_sf"/>
</dbReference>
<feature type="compositionally biased region" description="Low complexity" evidence="4">
    <location>
        <begin position="91"/>
        <end position="112"/>
    </location>
</feature>
<dbReference type="GO" id="GO:0008380">
    <property type="term" value="P:RNA splicing"/>
    <property type="evidence" value="ECO:0007669"/>
    <property type="project" value="UniProtKB-KW"/>
</dbReference>
<feature type="compositionally biased region" description="Basic and acidic residues" evidence="4">
    <location>
        <begin position="45"/>
        <end position="55"/>
    </location>
</feature>
<keyword evidence="1" id="KW-0507">mRNA processing</keyword>
<comment type="caution">
    <text evidence="5">The sequence shown here is derived from an EMBL/GenBank/DDBJ whole genome shotgun (WGS) entry which is preliminary data.</text>
</comment>
<sequence>MSTNNVLEALKQKQQSQNTLQQSHPKPSSSGTLGSPRPSTSNDAYSRRSNEDRGRSGSPSLSSSSSYSRRDQRDEKPSDHKPSFRERDSRGIAPSGPSGPSGPSSASSNSGGYRRGESGGYSRNDQHDRRIESTRDYGGRERRDYRSTDNRSSRYRDDRYDNRGSNYRYRERDTRDWRDRSGRYNGGGYDSYHGDSYRSRDEPDYYEESNYDQEDLSKIIPIDKLERNISLWDIKPKGFEKISSERAKISGLFPLPGERKRIDISKLQGLVKGGDLNSQTSILFEQVSIDSNSSRFSKKLVITGIEFSLFPVQRLIDYLTNFINNLGLSNAFIVDYELIDLKYLVIGLSNIEITTILKSNFKNFQNELNLKIQIDRPKGYITPIPQKDDETNGAVKESDFNVKDSEFKIAITNIPQDIKKFEIFEDLQEIDSIKAMDFLIDKDGVSKGLVFVEFNSLAPEKSIELINKIVINENTLFAFQPCLGLPKQLESFSYRTISKLVESNTTNTTLTKSKVLVILNAINPEDLKNPIIYEELFKDFEQKLNEYDASNENSIEIKIPKPDSTYKRNLKNLDKSVGKIFIKFSNESKAQKILNEINGIKYNERTLLVGFWNEFDFNLNLF</sequence>
<dbReference type="FunCoup" id="K0KYA4">
    <property type="interactions" value="163"/>
</dbReference>
<protein>
    <submittedName>
        <fullName evidence="5">Splicing factor U2AF 59 kDa subunit</fullName>
    </submittedName>
</protein>
<organism evidence="5 6">
    <name type="scientific">Wickerhamomyces ciferrii (strain ATCC 14091 / BCRC 22168 / CBS 111 / JCM 3599 / NBRC 0793 / NRRL Y-1031 F-60-10)</name>
    <name type="common">Yeast</name>
    <name type="synonym">Pichia ciferrii</name>
    <dbReference type="NCBI Taxonomy" id="1206466"/>
    <lineage>
        <taxon>Eukaryota</taxon>
        <taxon>Fungi</taxon>
        <taxon>Dikarya</taxon>
        <taxon>Ascomycota</taxon>
        <taxon>Saccharomycotina</taxon>
        <taxon>Saccharomycetes</taxon>
        <taxon>Phaffomycetales</taxon>
        <taxon>Wickerhamomycetaceae</taxon>
        <taxon>Wickerhamomyces</taxon>
    </lineage>
</organism>
<keyword evidence="2" id="KW-0694">RNA-binding</keyword>
<dbReference type="SUPFAM" id="SSF54928">
    <property type="entry name" value="RNA-binding domain, RBD"/>
    <property type="match status" value="1"/>
</dbReference>
<proteinExistence type="predicted"/>
<name>K0KYA4_WICCF</name>
<feature type="region of interest" description="Disordered" evidence="4">
    <location>
        <begin position="1"/>
        <end position="204"/>
    </location>
</feature>
<dbReference type="EMBL" id="CAIF01000224">
    <property type="protein sequence ID" value="CCH46078.1"/>
    <property type="molecule type" value="Genomic_DNA"/>
</dbReference>
<accession>K0KYA4</accession>
<gene>
    <name evidence="5" type="ORF">BN7_5666</name>
</gene>
<evidence type="ECO:0000313" key="5">
    <source>
        <dbReference type="EMBL" id="CCH46078.1"/>
    </source>
</evidence>
<dbReference type="Gene3D" id="3.30.70.330">
    <property type="match status" value="3"/>
</dbReference>
<feature type="compositionally biased region" description="Basic and acidic residues" evidence="4">
    <location>
        <begin position="124"/>
        <end position="182"/>
    </location>
</feature>
<keyword evidence="3" id="KW-0508">mRNA splicing</keyword>
<feature type="compositionally biased region" description="Basic and acidic residues" evidence="4">
    <location>
        <begin position="192"/>
        <end position="203"/>
    </location>
</feature>
<dbReference type="eggNOG" id="KOG0120">
    <property type="taxonomic scope" value="Eukaryota"/>
</dbReference>
<keyword evidence="6" id="KW-1185">Reference proteome</keyword>
<evidence type="ECO:0000256" key="3">
    <source>
        <dbReference type="ARBA" id="ARBA00023187"/>
    </source>
</evidence>
<feature type="compositionally biased region" description="Polar residues" evidence="4">
    <location>
        <begin position="24"/>
        <end position="44"/>
    </location>
</feature>
<evidence type="ECO:0000313" key="6">
    <source>
        <dbReference type="Proteomes" id="UP000009328"/>
    </source>
</evidence>
<evidence type="ECO:0000256" key="1">
    <source>
        <dbReference type="ARBA" id="ARBA00022664"/>
    </source>
</evidence>
<evidence type="ECO:0000256" key="4">
    <source>
        <dbReference type="SAM" id="MobiDB-lite"/>
    </source>
</evidence>
<feature type="compositionally biased region" description="Low complexity" evidence="4">
    <location>
        <begin position="56"/>
        <end position="67"/>
    </location>
</feature>
<dbReference type="GO" id="GO:0003723">
    <property type="term" value="F:RNA binding"/>
    <property type="evidence" value="ECO:0007669"/>
    <property type="project" value="UniProtKB-KW"/>
</dbReference>
<dbReference type="PANTHER" id="PTHR23139">
    <property type="entry name" value="RNA-BINDING PROTEIN"/>
    <property type="match status" value="1"/>
</dbReference>
<dbReference type="Proteomes" id="UP000009328">
    <property type="component" value="Unassembled WGS sequence"/>
</dbReference>
<dbReference type="AlphaFoldDB" id="K0KYA4"/>
<reference evidence="5 6" key="1">
    <citation type="journal article" date="2012" name="Eukaryot. Cell">
        <title>Draft genome sequence of Wickerhamomyces ciferrii NRRL Y-1031 F-60-10.</title>
        <authorList>
            <person name="Schneider J."/>
            <person name="Andrea H."/>
            <person name="Blom J."/>
            <person name="Jaenicke S."/>
            <person name="Ruckert C."/>
            <person name="Schorsch C."/>
            <person name="Szczepanowski R."/>
            <person name="Farwick M."/>
            <person name="Goesmann A."/>
            <person name="Puhler A."/>
            <person name="Schaffer S."/>
            <person name="Tauch A."/>
            <person name="Kohler T."/>
            <person name="Brinkrolf K."/>
        </authorList>
    </citation>
    <scope>NUCLEOTIDE SEQUENCE [LARGE SCALE GENOMIC DNA]</scope>
    <source>
        <strain evidence="6">ATCC 14091 / BCRC 22168 / CBS 111 / JCM 3599 / NBRC 0793 / NRRL Y-1031 F-60-10</strain>
    </source>
</reference>
<dbReference type="GO" id="GO:0006397">
    <property type="term" value="P:mRNA processing"/>
    <property type="evidence" value="ECO:0007669"/>
    <property type="project" value="UniProtKB-KW"/>
</dbReference>
<feature type="compositionally biased region" description="Low complexity" evidence="4">
    <location>
        <begin position="12"/>
        <end position="23"/>
    </location>
</feature>
<dbReference type="STRING" id="1206466.K0KYA4"/>